<keyword evidence="1" id="KW-1133">Transmembrane helix</keyword>
<accession>A0AAE3JIY8</accession>
<dbReference type="Gene3D" id="1.25.40.10">
    <property type="entry name" value="Tetratricopeptide repeat domain"/>
    <property type="match status" value="1"/>
</dbReference>
<proteinExistence type="predicted"/>
<dbReference type="EMBL" id="JAINWA010000003">
    <property type="protein sequence ID" value="MCD1654746.1"/>
    <property type="molecule type" value="Genomic_DNA"/>
</dbReference>
<keyword evidence="3" id="KW-1185">Reference proteome</keyword>
<feature type="transmembrane region" description="Helical" evidence="1">
    <location>
        <begin position="29"/>
        <end position="52"/>
    </location>
</feature>
<protein>
    <submittedName>
        <fullName evidence="2">Tetratricopeptide repeat protein</fullName>
    </submittedName>
</protein>
<dbReference type="InterPro" id="IPR019734">
    <property type="entry name" value="TPR_rpt"/>
</dbReference>
<dbReference type="RefSeq" id="WP_230755261.1">
    <property type="nucleotide sequence ID" value="NZ_JAINWA010000003.1"/>
</dbReference>
<keyword evidence="1" id="KW-0812">Transmembrane</keyword>
<dbReference type="Proteomes" id="UP001198163">
    <property type="component" value="Unassembled WGS sequence"/>
</dbReference>
<evidence type="ECO:0000313" key="2">
    <source>
        <dbReference type="EMBL" id="MCD1654746.1"/>
    </source>
</evidence>
<evidence type="ECO:0000256" key="1">
    <source>
        <dbReference type="SAM" id="Phobius"/>
    </source>
</evidence>
<organism evidence="2 3">
    <name type="scientific">Teretinema zuelzerae</name>
    <dbReference type="NCBI Taxonomy" id="156"/>
    <lineage>
        <taxon>Bacteria</taxon>
        <taxon>Pseudomonadati</taxon>
        <taxon>Spirochaetota</taxon>
        <taxon>Spirochaetia</taxon>
        <taxon>Spirochaetales</taxon>
        <taxon>Treponemataceae</taxon>
        <taxon>Teretinema</taxon>
    </lineage>
</organism>
<dbReference type="AlphaFoldDB" id="A0AAE3JIY8"/>
<dbReference type="SUPFAM" id="SSF48452">
    <property type="entry name" value="TPR-like"/>
    <property type="match status" value="1"/>
</dbReference>
<gene>
    <name evidence="2" type="ORF">K7J14_08515</name>
</gene>
<dbReference type="InterPro" id="IPR011990">
    <property type="entry name" value="TPR-like_helical_dom_sf"/>
</dbReference>
<reference evidence="2" key="1">
    <citation type="submission" date="2021-08" db="EMBL/GenBank/DDBJ databases">
        <title>Comparative analyses of Brucepasteria parasyntrophica and Teretinema zuelzerae.</title>
        <authorList>
            <person name="Song Y."/>
            <person name="Brune A."/>
        </authorList>
    </citation>
    <scope>NUCLEOTIDE SEQUENCE</scope>
    <source>
        <strain evidence="2">DSM 1903</strain>
    </source>
</reference>
<name>A0AAE3JIY8_9SPIR</name>
<dbReference type="Pfam" id="PF13174">
    <property type="entry name" value="TPR_6"/>
    <property type="match status" value="1"/>
</dbReference>
<evidence type="ECO:0000313" key="3">
    <source>
        <dbReference type="Proteomes" id="UP001198163"/>
    </source>
</evidence>
<keyword evidence="1" id="KW-0472">Membrane</keyword>
<sequence length="229" mass="25124">MAIASKGETTAETVKLSHKVSEILLKHRLWILTALAACTILFAVIATVSVVIGKSNEKAFEIIELRVSAWEEARISTDKAAITAAEDALIAELTPIAEKQMKRFAGIRAAMSLGEVYFAKKDWATAQKWYVQAGQADVQAYTSGIAFFNAAVCADELNNADEAALYFKTASDTSSFSMKPRALFNLGRVEEQRMNTEAAAEAYKKLAADYPEDQWTKLAKSRLVAMEVK</sequence>
<comment type="caution">
    <text evidence="2">The sequence shown here is derived from an EMBL/GenBank/DDBJ whole genome shotgun (WGS) entry which is preliminary data.</text>
</comment>